<reference evidence="3 4" key="1">
    <citation type="submission" date="2018-10" db="EMBL/GenBank/DDBJ databases">
        <title>Phylogenomics of Brevibacillus.</title>
        <authorList>
            <person name="Dunlap C."/>
        </authorList>
    </citation>
    <scope>NUCLEOTIDE SEQUENCE [LARGE SCALE GENOMIC DNA]</scope>
    <source>
        <strain evidence="3 4">JCM 15716</strain>
    </source>
</reference>
<keyword evidence="4" id="KW-1185">Reference proteome</keyword>
<dbReference type="SUPFAM" id="SSF52980">
    <property type="entry name" value="Restriction endonuclease-like"/>
    <property type="match status" value="1"/>
</dbReference>
<keyword evidence="3" id="KW-0378">Hydrolase</keyword>
<dbReference type="OrthoDB" id="5291587at2"/>
<dbReference type="InterPro" id="IPR011856">
    <property type="entry name" value="tRNA_endonuc-like_dom_sf"/>
</dbReference>
<name>A0A3M8CVN4_9BACL</name>
<proteinExistence type="predicted"/>
<dbReference type="GO" id="GO:0003676">
    <property type="term" value="F:nucleic acid binding"/>
    <property type="evidence" value="ECO:0007669"/>
    <property type="project" value="InterPro"/>
</dbReference>
<dbReference type="Proteomes" id="UP000271031">
    <property type="component" value="Unassembled WGS sequence"/>
</dbReference>
<evidence type="ECO:0000313" key="4">
    <source>
        <dbReference type="Proteomes" id="UP000271031"/>
    </source>
</evidence>
<evidence type="ECO:0000313" key="3">
    <source>
        <dbReference type="EMBL" id="RNB79753.1"/>
    </source>
</evidence>
<dbReference type="InterPro" id="IPR014832">
    <property type="entry name" value="TnsA_C"/>
</dbReference>
<evidence type="ECO:0000259" key="2">
    <source>
        <dbReference type="Pfam" id="PF08722"/>
    </source>
</evidence>
<evidence type="ECO:0000259" key="1">
    <source>
        <dbReference type="Pfam" id="PF08721"/>
    </source>
</evidence>
<dbReference type="InterPro" id="IPR011335">
    <property type="entry name" value="Restrct_endonuc-II-like"/>
</dbReference>
<organism evidence="3 4">
    <name type="scientific">Brevibacillus fluminis</name>
    <dbReference type="NCBI Taxonomy" id="511487"/>
    <lineage>
        <taxon>Bacteria</taxon>
        <taxon>Bacillati</taxon>
        <taxon>Bacillota</taxon>
        <taxon>Bacilli</taxon>
        <taxon>Bacillales</taxon>
        <taxon>Paenibacillaceae</taxon>
        <taxon>Brevibacillus</taxon>
    </lineage>
</organism>
<dbReference type="Gene3D" id="1.10.10.10">
    <property type="entry name" value="Winged helix-like DNA-binding domain superfamily/Winged helix DNA-binding domain"/>
    <property type="match status" value="1"/>
</dbReference>
<comment type="caution">
    <text evidence="3">The sequence shown here is derived from an EMBL/GenBank/DDBJ whole genome shotgun (WGS) entry which is preliminary data.</text>
</comment>
<dbReference type="CDD" id="cd22362">
    <property type="entry name" value="TnsA_endonuclease-like"/>
    <property type="match status" value="1"/>
</dbReference>
<dbReference type="AlphaFoldDB" id="A0A3M8CVN4"/>
<accession>A0A3M8CVN4</accession>
<dbReference type="EMBL" id="RHHQ01000027">
    <property type="protein sequence ID" value="RNB79753.1"/>
    <property type="molecule type" value="Genomic_DNA"/>
</dbReference>
<dbReference type="InterPro" id="IPR036388">
    <property type="entry name" value="WH-like_DNA-bd_sf"/>
</dbReference>
<gene>
    <name evidence="3" type="ORF">EDM56_28490</name>
</gene>
<dbReference type="RefSeq" id="WP_122921330.1">
    <property type="nucleotide sequence ID" value="NZ_RHHQ01000027.1"/>
</dbReference>
<dbReference type="InterPro" id="IPR014833">
    <property type="entry name" value="TnsA_N"/>
</dbReference>
<dbReference type="GO" id="GO:0004519">
    <property type="term" value="F:endonuclease activity"/>
    <property type="evidence" value="ECO:0007669"/>
    <property type="project" value="UniProtKB-KW"/>
</dbReference>
<dbReference type="Pfam" id="PF08721">
    <property type="entry name" value="Tn7_Tnp_TnsA_C"/>
    <property type="match status" value="1"/>
</dbReference>
<dbReference type="Gene3D" id="3.40.1350.10">
    <property type="match status" value="1"/>
</dbReference>
<dbReference type="Pfam" id="PF08722">
    <property type="entry name" value="Tn7_TnsA-like_N"/>
    <property type="match status" value="1"/>
</dbReference>
<protein>
    <submittedName>
        <fullName evidence="3">Heteromeric transposase endonuclease subunit TnsA</fullName>
    </submittedName>
</protein>
<keyword evidence="3" id="KW-0540">Nuclease</keyword>
<keyword evidence="3" id="KW-0255">Endonuclease</keyword>
<sequence>MKNKIVSNSNQAKDKFGQLTGKNYKPSLTVRSFSSEGNAIRAFGYTSGREHHLLSNLEYYYFLLLDWNESVVDMREQYPLSIEETIRIAESKGIPHPKQKNKNPVVMTSDFNITVIRDGRKQSIVRTVKPSIKLEDKRTIEKFEIERAYWQEHGISWGIVTEKELHLPLIKNIEWVRSATELDVLDTDADNEVDIMLEVLKERLMRHNSSILRITSSLDDDFKVSKGVFLTLFRHLIARRIIKIDMLNEINLNHSYFGNLEFITGTGGSNNASQISS</sequence>
<feature type="domain" description="TnsA endonuclease N-terminal" evidence="2">
    <location>
        <begin position="68"/>
        <end position="162"/>
    </location>
</feature>
<feature type="domain" description="TnsA endonuclease C-terminal" evidence="1">
    <location>
        <begin position="169"/>
        <end position="246"/>
    </location>
</feature>